<feature type="region of interest" description="Disordered" evidence="4">
    <location>
        <begin position="314"/>
        <end position="340"/>
    </location>
</feature>
<accession>A0A3L7AX85</accession>
<evidence type="ECO:0000259" key="5">
    <source>
        <dbReference type="PROSITE" id="PS50932"/>
    </source>
</evidence>
<dbReference type="PANTHER" id="PTHR30146:SF138">
    <property type="entry name" value="TRANSCRIPTIONAL REGULATORY PROTEIN"/>
    <property type="match status" value="1"/>
</dbReference>
<dbReference type="CDD" id="cd01392">
    <property type="entry name" value="HTH_LacI"/>
    <property type="match status" value="1"/>
</dbReference>
<dbReference type="Gene3D" id="3.40.50.2300">
    <property type="match status" value="2"/>
</dbReference>
<evidence type="ECO:0000256" key="4">
    <source>
        <dbReference type="SAM" id="MobiDB-lite"/>
    </source>
</evidence>
<dbReference type="CDD" id="cd06267">
    <property type="entry name" value="PBP1_LacI_sugar_binding-like"/>
    <property type="match status" value="1"/>
</dbReference>
<evidence type="ECO:0000313" key="8">
    <source>
        <dbReference type="Proteomes" id="UP000269438"/>
    </source>
</evidence>
<dbReference type="AlphaFoldDB" id="A0A3L7AX85"/>
<evidence type="ECO:0000256" key="2">
    <source>
        <dbReference type="ARBA" id="ARBA00023125"/>
    </source>
</evidence>
<dbReference type="Pfam" id="PF13377">
    <property type="entry name" value="Peripla_BP_3"/>
    <property type="match status" value="1"/>
</dbReference>
<gene>
    <name evidence="7" type="ORF">D9V34_01455</name>
    <name evidence="6" type="ORF">D9V34_13750</name>
</gene>
<dbReference type="GO" id="GO:0003700">
    <property type="term" value="F:DNA-binding transcription factor activity"/>
    <property type="evidence" value="ECO:0007669"/>
    <property type="project" value="TreeGrafter"/>
</dbReference>
<dbReference type="EMBL" id="RCUY01000001">
    <property type="protein sequence ID" value="RLP84844.1"/>
    <property type="molecule type" value="Genomic_DNA"/>
</dbReference>
<keyword evidence="3" id="KW-0804">Transcription</keyword>
<evidence type="ECO:0000313" key="7">
    <source>
        <dbReference type="EMBL" id="RLP84844.1"/>
    </source>
</evidence>
<evidence type="ECO:0000256" key="1">
    <source>
        <dbReference type="ARBA" id="ARBA00023015"/>
    </source>
</evidence>
<dbReference type="SMART" id="SM00354">
    <property type="entry name" value="HTH_LACI"/>
    <property type="match status" value="1"/>
</dbReference>
<name>A0A3L7AX85_9MICO</name>
<evidence type="ECO:0000313" key="6">
    <source>
        <dbReference type="EMBL" id="RLP80949.1"/>
    </source>
</evidence>
<dbReference type="SUPFAM" id="SSF53822">
    <property type="entry name" value="Periplasmic binding protein-like I"/>
    <property type="match status" value="1"/>
</dbReference>
<proteinExistence type="predicted"/>
<organism evidence="7 8">
    <name type="scientific">Mycetocola lacteus</name>
    <dbReference type="NCBI Taxonomy" id="76637"/>
    <lineage>
        <taxon>Bacteria</taxon>
        <taxon>Bacillati</taxon>
        <taxon>Actinomycetota</taxon>
        <taxon>Actinomycetes</taxon>
        <taxon>Micrococcales</taxon>
        <taxon>Microbacteriaceae</taxon>
        <taxon>Mycetocola</taxon>
    </lineage>
</organism>
<keyword evidence="2" id="KW-0238">DNA-binding</keyword>
<dbReference type="OrthoDB" id="3258243at2"/>
<dbReference type="Gene3D" id="1.10.260.40">
    <property type="entry name" value="lambda repressor-like DNA-binding domains"/>
    <property type="match status" value="1"/>
</dbReference>
<dbReference type="Proteomes" id="UP000269438">
    <property type="component" value="Unassembled WGS sequence"/>
</dbReference>
<keyword evidence="1" id="KW-0805">Transcription regulation</keyword>
<evidence type="ECO:0000256" key="3">
    <source>
        <dbReference type="ARBA" id="ARBA00023163"/>
    </source>
</evidence>
<dbReference type="PANTHER" id="PTHR30146">
    <property type="entry name" value="LACI-RELATED TRANSCRIPTIONAL REPRESSOR"/>
    <property type="match status" value="1"/>
</dbReference>
<dbReference type="RefSeq" id="WP_121687166.1">
    <property type="nucleotide sequence ID" value="NZ_RCUY01000001.1"/>
</dbReference>
<dbReference type="SUPFAM" id="SSF47413">
    <property type="entry name" value="lambda repressor-like DNA-binding domains"/>
    <property type="match status" value="1"/>
</dbReference>
<reference evidence="7 8" key="1">
    <citation type="submission" date="2018-10" db="EMBL/GenBank/DDBJ databases">
        <authorList>
            <person name="Li J."/>
        </authorList>
    </citation>
    <scope>NUCLEOTIDE SEQUENCE [LARGE SCALE GENOMIC DNA]</scope>
    <source>
        <strain evidence="7 8">JCM 11654</strain>
    </source>
</reference>
<dbReference type="InterPro" id="IPR028082">
    <property type="entry name" value="Peripla_BP_I"/>
</dbReference>
<dbReference type="Pfam" id="PF00356">
    <property type="entry name" value="LacI"/>
    <property type="match status" value="1"/>
</dbReference>
<dbReference type="PROSITE" id="PS50932">
    <property type="entry name" value="HTH_LACI_2"/>
    <property type="match status" value="1"/>
</dbReference>
<comment type="caution">
    <text evidence="7">The sequence shown here is derived from an EMBL/GenBank/DDBJ whole genome shotgun (WGS) entry which is preliminary data.</text>
</comment>
<keyword evidence="8" id="KW-1185">Reference proteome</keyword>
<dbReference type="InterPro" id="IPR046335">
    <property type="entry name" value="LacI/GalR-like_sensor"/>
</dbReference>
<protein>
    <submittedName>
        <fullName evidence="7">LacI family transcriptional regulator</fullName>
    </submittedName>
</protein>
<sequence length="340" mass="36586">MSNDPVSPSTRPATIHDVARESGFAASTVSRALSNPGRVNAQTREKIVAIARALNYTPNTQARALTSGQTGSIAVLVSDITNPFYFGLIRGTQQQLKAANYLQMLVDTAESSDSEAATIDSLRRSADGAILTASRLSDQQLLSLAERMPLVAINRHVPGIPAVIIDTPFGIDQALDHLASLGHRRITYVSGPDMSWSNERRWQRLEKTAQKLGVHPVRTREYAPSMASGAAAAEAMINSESTACVVFNDLIAIGMLERFRERGVRVPEDISVVGCDDIFGADFCNPPLTTLTAPIERAGRMAVSMLLSRLEAGADAPPPPPMLLPTHLTVRKSTGPAREH</sequence>
<dbReference type="GO" id="GO:0000976">
    <property type="term" value="F:transcription cis-regulatory region binding"/>
    <property type="evidence" value="ECO:0007669"/>
    <property type="project" value="TreeGrafter"/>
</dbReference>
<feature type="domain" description="HTH lacI-type" evidence="5">
    <location>
        <begin position="13"/>
        <end position="67"/>
    </location>
</feature>
<dbReference type="InterPro" id="IPR000843">
    <property type="entry name" value="HTH_LacI"/>
</dbReference>
<dbReference type="EMBL" id="RCUY01000011">
    <property type="protein sequence ID" value="RLP80949.1"/>
    <property type="molecule type" value="Genomic_DNA"/>
</dbReference>
<dbReference type="InterPro" id="IPR010982">
    <property type="entry name" value="Lambda_DNA-bd_dom_sf"/>
</dbReference>